<evidence type="ECO:0000313" key="4">
    <source>
        <dbReference type="Proteomes" id="UP001200034"/>
    </source>
</evidence>
<dbReference type="InterPro" id="IPR023561">
    <property type="entry name" value="Carbonic_anhydrase_a-class"/>
</dbReference>
<keyword evidence="4" id="KW-1185">Reference proteome</keyword>
<organism evidence="3 4">
    <name type="scientific">Drosophila rubida</name>
    <dbReference type="NCBI Taxonomy" id="30044"/>
    <lineage>
        <taxon>Eukaryota</taxon>
        <taxon>Metazoa</taxon>
        <taxon>Ecdysozoa</taxon>
        <taxon>Arthropoda</taxon>
        <taxon>Hexapoda</taxon>
        <taxon>Insecta</taxon>
        <taxon>Pterygota</taxon>
        <taxon>Neoptera</taxon>
        <taxon>Endopterygota</taxon>
        <taxon>Diptera</taxon>
        <taxon>Brachycera</taxon>
        <taxon>Muscomorpha</taxon>
        <taxon>Ephydroidea</taxon>
        <taxon>Drosophilidae</taxon>
        <taxon>Drosophila</taxon>
    </lineage>
</organism>
<evidence type="ECO:0000259" key="2">
    <source>
        <dbReference type="PROSITE" id="PS51144"/>
    </source>
</evidence>
<dbReference type="GO" id="GO:0005737">
    <property type="term" value="C:cytoplasm"/>
    <property type="evidence" value="ECO:0007669"/>
    <property type="project" value="TreeGrafter"/>
</dbReference>
<sequence>MKFPKDQEPRLSGGPLKLNAVYQFEQFHFHWGENDTVGSEDMINNQRYPAELHVVMRNLLYPNLATALEKAEGVAVLAFFFKIVKEEYNPQYGEFVNLLSDIRGKGRSVNLQQTLPLYKFLSNNSTHYYSYIGSLTTPPCSEAVLWIDYQDAIHISESQVSRL</sequence>
<dbReference type="Pfam" id="PF00194">
    <property type="entry name" value="Carb_anhydrase"/>
    <property type="match status" value="1"/>
</dbReference>
<dbReference type="Proteomes" id="UP001200034">
    <property type="component" value="Unassembled WGS sequence"/>
</dbReference>
<comment type="similarity">
    <text evidence="1">Belongs to the alpha-carbonic anhydrase family.</text>
</comment>
<dbReference type="SUPFAM" id="SSF51069">
    <property type="entry name" value="Carbonic anhydrase"/>
    <property type="match status" value="1"/>
</dbReference>
<feature type="non-terminal residue" evidence="3">
    <location>
        <position position="163"/>
    </location>
</feature>
<reference evidence="3" key="1">
    <citation type="journal article" date="2021" name="Mol. Ecol. Resour.">
        <title>Phylogenomic analyses of the genus Drosophila reveals genomic signals of climate adaptation.</title>
        <authorList>
            <person name="Li F."/>
            <person name="Rane R.V."/>
            <person name="Luria V."/>
            <person name="Xiong Z."/>
            <person name="Chen J."/>
            <person name="Li Z."/>
            <person name="Catullo R.A."/>
            <person name="Griffin P.C."/>
            <person name="Schiffer M."/>
            <person name="Pearce S."/>
            <person name="Lee S.F."/>
            <person name="McElroy K."/>
            <person name="Stocker A."/>
            <person name="Shirriffs J."/>
            <person name="Cockerell F."/>
            <person name="Coppin C."/>
            <person name="Sgro C.M."/>
            <person name="Karger A."/>
            <person name="Cain J.W."/>
            <person name="Weber J.A."/>
            <person name="Santpere G."/>
            <person name="Kirschner M.W."/>
            <person name="Hoffmann A.A."/>
            <person name="Oakeshott J.G."/>
            <person name="Zhang G."/>
        </authorList>
    </citation>
    <scope>NUCLEOTIDE SEQUENCE</scope>
    <source>
        <strain evidence="3">BGI-SZ-2011g</strain>
    </source>
</reference>
<dbReference type="PANTHER" id="PTHR18952:SF124">
    <property type="entry name" value="CARBONIC ANHYDRASE 7"/>
    <property type="match status" value="1"/>
</dbReference>
<dbReference type="CDD" id="cd00326">
    <property type="entry name" value="alpha_CA"/>
    <property type="match status" value="1"/>
</dbReference>
<dbReference type="InterPro" id="IPR001148">
    <property type="entry name" value="CA_dom"/>
</dbReference>
<accession>A0AAD4JYL1</accession>
<dbReference type="InterPro" id="IPR036398">
    <property type="entry name" value="CA_dom_sf"/>
</dbReference>
<dbReference type="PANTHER" id="PTHR18952">
    <property type="entry name" value="CARBONIC ANHYDRASE"/>
    <property type="match status" value="1"/>
</dbReference>
<gene>
    <name evidence="3" type="ORF">KR093_009024</name>
</gene>
<dbReference type="GO" id="GO:0004089">
    <property type="term" value="F:carbonate dehydratase activity"/>
    <property type="evidence" value="ECO:0007669"/>
    <property type="project" value="InterPro"/>
</dbReference>
<dbReference type="Gene3D" id="3.10.200.10">
    <property type="entry name" value="Alpha carbonic anhydrase"/>
    <property type="match status" value="1"/>
</dbReference>
<proteinExistence type="inferred from homology"/>
<dbReference type="EMBL" id="JAJJHW010002774">
    <property type="protein sequence ID" value="KAH8366099.1"/>
    <property type="molecule type" value="Genomic_DNA"/>
</dbReference>
<feature type="domain" description="Alpha-carbonic anhydrase" evidence="2">
    <location>
        <begin position="1"/>
        <end position="163"/>
    </location>
</feature>
<dbReference type="AlphaFoldDB" id="A0AAD4JYL1"/>
<dbReference type="SMART" id="SM01057">
    <property type="entry name" value="Carb_anhydrase"/>
    <property type="match status" value="1"/>
</dbReference>
<dbReference type="GO" id="GO:0008270">
    <property type="term" value="F:zinc ion binding"/>
    <property type="evidence" value="ECO:0007669"/>
    <property type="project" value="InterPro"/>
</dbReference>
<evidence type="ECO:0000256" key="1">
    <source>
        <dbReference type="ARBA" id="ARBA00010718"/>
    </source>
</evidence>
<name>A0AAD4JYL1_9MUSC</name>
<protein>
    <recommendedName>
        <fullName evidence="2">Alpha-carbonic anhydrase domain-containing protein</fullName>
    </recommendedName>
</protein>
<comment type="caution">
    <text evidence="3">The sequence shown here is derived from an EMBL/GenBank/DDBJ whole genome shotgun (WGS) entry which is preliminary data.</text>
</comment>
<evidence type="ECO:0000313" key="3">
    <source>
        <dbReference type="EMBL" id="KAH8366099.1"/>
    </source>
</evidence>
<dbReference type="PROSITE" id="PS51144">
    <property type="entry name" value="ALPHA_CA_2"/>
    <property type="match status" value="1"/>
</dbReference>